<sequence>CDSEPATSREFGHFCNPFETVYHYFRSLHKCDIWPWGTCKLGNNKFKTKKECEKIVLSICKRPAQTESKVRISIKDYIRMKT</sequence>
<dbReference type="Gene3D" id="4.10.410.10">
    <property type="entry name" value="Pancreatic trypsin inhibitor Kunitz domain"/>
    <property type="match status" value="1"/>
</dbReference>
<comment type="caution">
    <text evidence="2">The sequence shown here is derived from an EMBL/GenBank/DDBJ whole genome shotgun (WGS) entry which is preliminary data.</text>
</comment>
<feature type="non-terminal residue" evidence="2">
    <location>
        <position position="1"/>
    </location>
</feature>
<dbReference type="AlphaFoldDB" id="A0A8K0D0G0"/>
<name>A0A8K0D0G0_IGNLU</name>
<proteinExistence type="predicted"/>
<dbReference type="InterPro" id="IPR036880">
    <property type="entry name" value="Kunitz_BPTI_sf"/>
</dbReference>
<evidence type="ECO:0000313" key="3">
    <source>
        <dbReference type="Proteomes" id="UP000801492"/>
    </source>
</evidence>
<evidence type="ECO:0000259" key="1">
    <source>
        <dbReference type="Pfam" id="PF00014"/>
    </source>
</evidence>
<reference evidence="2" key="1">
    <citation type="submission" date="2019-08" db="EMBL/GenBank/DDBJ databases">
        <title>The genome of the North American firefly Photinus pyralis.</title>
        <authorList>
            <consortium name="Photinus pyralis genome working group"/>
            <person name="Fallon T.R."/>
            <person name="Sander Lower S.E."/>
            <person name="Weng J.-K."/>
        </authorList>
    </citation>
    <scope>NUCLEOTIDE SEQUENCE</scope>
    <source>
        <strain evidence="2">TRF0915ILg1</strain>
        <tissue evidence="2">Whole body</tissue>
    </source>
</reference>
<feature type="domain" description="BPTI/Kunitz inhibitor" evidence="1">
    <location>
        <begin position="9"/>
        <end position="54"/>
    </location>
</feature>
<dbReference type="Proteomes" id="UP000801492">
    <property type="component" value="Unassembled WGS sequence"/>
</dbReference>
<accession>A0A8K0D0G0</accession>
<dbReference type="Pfam" id="PF00014">
    <property type="entry name" value="Kunitz_BPTI"/>
    <property type="match status" value="1"/>
</dbReference>
<dbReference type="SUPFAM" id="SSF57362">
    <property type="entry name" value="BPTI-like"/>
    <property type="match status" value="1"/>
</dbReference>
<dbReference type="GO" id="GO:0004867">
    <property type="term" value="F:serine-type endopeptidase inhibitor activity"/>
    <property type="evidence" value="ECO:0007669"/>
    <property type="project" value="InterPro"/>
</dbReference>
<gene>
    <name evidence="2" type="ORF">ILUMI_11267</name>
</gene>
<dbReference type="OrthoDB" id="10442669at2759"/>
<organism evidence="2 3">
    <name type="scientific">Ignelater luminosus</name>
    <name type="common">Cucubano</name>
    <name type="synonym">Pyrophorus luminosus</name>
    <dbReference type="NCBI Taxonomy" id="2038154"/>
    <lineage>
        <taxon>Eukaryota</taxon>
        <taxon>Metazoa</taxon>
        <taxon>Ecdysozoa</taxon>
        <taxon>Arthropoda</taxon>
        <taxon>Hexapoda</taxon>
        <taxon>Insecta</taxon>
        <taxon>Pterygota</taxon>
        <taxon>Neoptera</taxon>
        <taxon>Endopterygota</taxon>
        <taxon>Coleoptera</taxon>
        <taxon>Polyphaga</taxon>
        <taxon>Elateriformia</taxon>
        <taxon>Elateroidea</taxon>
        <taxon>Elateridae</taxon>
        <taxon>Agrypninae</taxon>
        <taxon>Pyrophorini</taxon>
        <taxon>Ignelater</taxon>
    </lineage>
</organism>
<keyword evidence="3" id="KW-1185">Reference proteome</keyword>
<protein>
    <recommendedName>
        <fullName evidence="1">BPTI/Kunitz inhibitor domain-containing protein</fullName>
    </recommendedName>
</protein>
<evidence type="ECO:0000313" key="2">
    <source>
        <dbReference type="EMBL" id="KAF2894906.1"/>
    </source>
</evidence>
<dbReference type="EMBL" id="VTPC01006438">
    <property type="protein sequence ID" value="KAF2894906.1"/>
    <property type="molecule type" value="Genomic_DNA"/>
</dbReference>
<dbReference type="InterPro" id="IPR002223">
    <property type="entry name" value="Kunitz_BPTI"/>
</dbReference>